<evidence type="ECO:0000313" key="1">
    <source>
        <dbReference type="EMBL" id="KWA56496.1"/>
    </source>
</evidence>
<reference evidence="1 2" key="1">
    <citation type="submission" date="2015-11" db="EMBL/GenBank/DDBJ databases">
        <title>Expanding the genomic diversity of Burkholderia species for the development of highly accurate diagnostics.</title>
        <authorList>
            <person name="Sahl J."/>
            <person name="Keim P."/>
            <person name="Wagner D."/>
        </authorList>
    </citation>
    <scope>NUCLEOTIDE SEQUENCE [LARGE SCALE GENOMIC DNA]</scope>
    <source>
        <strain evidence="1 2">MSMB1960WGS</strain>
    </source>
</reference>
<organism evidence="1">
    <name type="scientific">Burkholderia stagnalis</name>
    <dbReference type="NCBI Taxonomy" id="1503054"/>
    <lineage>
        <taxon>Bacteria</taxon>
        <taxon>Pseudomonadati</taxon>
        <taxon>Pseudomonadota</taxon>
        <taxon>Betaproteobacteria</taxon>
        <taxon>Burkholderiales</taxon>
        <taxon>Burkholderiaceae</taxon>
        <taxon>Burkholderia</taxon>
        <taxon>Burkholderia cepacia complex</taxon>
    </lineage>
</organism>
<name>A0A119TVQ1_9BURK</name>
<proteinExistence type="predicted"/>
<sequence>MKLTRMFTSGNAQAVCIPADLACERSDIEREIEREIERVGNEIRIRPMRRSLADVLEKFATFGPDFMADGRGGQEHARREGR</sequence>
<protein>
    <submittedName>
        <fullName evidence="1">AbrB family transcriptional regulator</fullName>
    </submittedName>
</protein>
<dbReference type="RefSeq" id="WP_059960652.1">
    <property type="nucleotide sequence ID" value="NZ_LOZP01000032.1"/>
</dbReference>
<dbReference type="STRING" id="1503054.WT74_00835"/>
<dbReference type="InterPro" id="IPR037914">
    <property type="entry name" value="SpoVT-AbrB_sf"/>
</dbReference>
<dbReference type="Proteomes" id="UP000068603">
    <property type="component" value="Unassembled WGS sequence"/>
</dbReference>
<dbReference type="EMBL" id="LPHB01000068">
    <property type="protein sequence ID" value="KWA56496.1"/>
    <property type="molecule type" value="Genomic_DNA"/>
</dbReference>
<evidence type="ECO:0000313" key="2">
    <source>
        <dbReference type="Proteomes" id="UP000068603"/>
    </source>
</evidence>
<comment type="caution">
    <text evidence="1">The sequence shown here is derived from an EMBL/GenBank/DDBJ whole genome shotgun (WGS) entry which is preliminary data.</text>
</comment>
<accession>A0A119TVQ1</accession>
<dbReference type="AlphaFoldDB" id="A0A119TVQ1"/>
<dbReference type="SUPFAM" id="SSF89447">
    <property type="entry name" value="AbrB/MazE/MraZ-like"/>
    <property type="match status" value="1"/>
</dbReference>
<gene>
    <name evidence="1" type="ORF">WT44_25155</name>
</gene>